<dbReference type="Proteomes" id="UP000684084">
    <property type="component" value="Unassembled WGS sequence"/>
</dbReference>
<protein>
    <submittedName>
        <fullName evidence="1">Uncharacterized protein</fullName>
    </submittedName>
</protein>
<comment type="caution">
    <text evidence="1">The sequence shown here is derived from an EMBL/GenBank/DDBJ whole genome shotgun (WGS) entry which is preliminary data.</text>
</comment>
<accession>A0A915ZK26</accession>
<dbReference type="OrthoDB" id="10276197at2759"/>
<name>A0A915ZK26_9GLOM</name>
<dbReference type="EMBL" id="CAGKOT010000042">
    <property type="protein sequence ID" value="CAB5380386.1"/>
    <property type="molecule type" value="Genomic_DNA"/>
</dbReference>
<gene>
    <name evidence="1" type="ORF">CHRIB12_LOCUS17055</name>
</gene>
<proteinExistence type="predicted"/>
<reference evidence="1" key="1">
    <citation type="submission" date="2020-05" db="EMBL/GenBank/DDBJ databases">
        <authorList>
            <person name="Rincon C."/>
            <person name="Sanders R I."/>
            <person name="Robbins C."/>
            <person name="Chaturvedi A."/>
        </authorList>
    </citation>
    <scope>NUCLEOTIDE SEQUENCE</scope>
    <source>
        <strain evidence="1">CHB12</strain>
    </source>
</reference>
<organism evidence="1 2">
    <name type="scientific">Rhizophagus irregularis</name>
    <dbReference type="NCBI Taxonomy" id="588596"/>
    <lineage>
        <taxon>Eukaryota</taxon>
        <taxon>Fungi</taxon>
        <taxon>Fungi incertae sedis</taxon>
        <taxon>Mucoromycota</taxon>
        <taxon>Glomeromycotina</taxon>
        <taxon>Glomeromycetes</taxon>
        <taxon>Glomerales</taxon>
        <taxon>Glomeraceae</taxon>
        <taxon>Rhizophagus</taxon>
    </lineage>
</organism>
<evidence type="ECO:0000313" key="1">
    <source>
        <dbReference type="EMBL" id="CAB5380386.1"/>
    </source>
</evidence>
<evidence type="ECO:0000313" key="2">
    <source>
        <dbReference type="Proteomes" id="UP000684084"/>
    </source>
</evidence>
<dbReference type="AlphaFoldDB" id="A0A915ZK26"/>
<sequence>MNKDSCKFEETNSYKSKVKTDFELQKESWSKVNKDYKRSHANVRSSQYATILENPTRFDAKSGKYIIH</sequence>